<dbReference type="Proteomes" id="UP000450000">
    <property type="component" value="Unassembled WGS sequence"/>
</dbReference>
<dbReference type="GO" id="GO:0006355">
    <property type="term" value="P:regulation of DNA-templated transcription"/>
    <property type="evidence" value="ECO:0007669"/>
    <property type="project" value="InterPro"/>
</dbReference>
<dbReference type="PROSITE" id="PS50110">
    <property type="entry name" value="RESPONSE_REGULATORY"/>
    <property type="match status" value="1"/>
</dbReference>
<dbReference type="SUPFAM" id="SSF52172">
    <property type="entry name" value="CheY-like"/>
    <property type="match status" value="1"/>
</dbReference>
<dbReference type="GO" id="GO:0003677">
    <property type="term" value="F:DNA binding"/>
    <property type="evidence" value="ECO:0007669"/>
    <property type="project" value="UniProtKB-KW"/>
</dbReference>
<comment type="caution">
    <text evidence="7">The sequence shown here is derived from an EMBL/GenBank/DDBJ whole genome shotgun (WGS) entry which is preliminary data.</text>
</comment>
<proteinExistence type="predicted"/>
<keyword evidence="8" id="KW-1185">Reference proteome</keyword>
<evidence type="ECO:0000259" key="5">
    <source>
        <dbReference type="PROSITE" id="PS50043"/>
    </source>
</evidence>
<dbReference type="PANTHER" id="PTHR44688:SF16">
    <property type="entry name" value="DNA-BINDING TRANSCRIPTIONAL ACTIVATOR DEVR_DOSR"/>
    <property type="match status" value="1"/>
</dbReference>
<dbReference type="AlphaFoldDB" id="A0A6N7KKF9"/>
<dbReference type="PANTHER" id="PTHR44688">
    <property type="entry name" value="DNA-BINDING TRANSCRIPTIONAL ACTIVATOR DEVR_DOSR"/>
    <property type="match status" value="1"/>
</dbReference>
<dbReference type="OrthoDB" id="9808843at2"/>
<dbReference type="SMART" id="SM00421">
    <property type="entry name" value="HTH_LUXR"/>
    <property type="match status" value="1"/>
</dbReference>
<dbReference type="InterPro" id="IPR036388">
    <property type="entry name" value="WH-like_DNA-bd_sf"/>
</dbReference>
<organism evidence="7 8">
    <name type="scientific">Streptomyces kaniharaensis</name>
    <dbReference type="NCBI Taxonomy" id="212423"/>
    <lineage>
        <taxon>Bacteria</taxon>
        <taxon>Bacillati</taxon>
        <taxon>Actinomycetota</taxon>
        <taxon>Actinomycetes</taxon>
        <taxon>Kitasatosporales</taxon>
        <taxon>Streptomycetaceae</taxon>
        <taxon>Streptomyces</taxon>
    </lineage>
</organism>
<evidence type="ECO:0000259" key="6">
    <source>
        <dbReference type="PROSITE" id="PS50110"/>
    </source>
</evidence>
<accession>A0A6N7KKF9</accession>
<dbReference type="InterPro" id="IPR001789">
    <property type="entry name" value="Sig_transdc_resp-reg_receiver"/>
</dbReference>
<name>A0A6N7KKF9_9ACTN</name>
<keyword evidence="2" id="KW-0238">DNA-binding</keyword>
<evidence type="ECO:0000256" key="3">
    <source>
        <dbReference type="ARBA" id="ARBA00023163"/>
    </source>
</evidence>
<protein>
    <submittedName>
        <fullName evidence="7">Response regulator transcription factor</fullName>
    </submittedName>
</protein>
<dbReference type="PROSITE" id="PS50043">
    <property type="entry name" value="HTH_LUXR_2"/>
    <property type="match status" value="1"/>
</dbReference>
<dbReference type="Gene3D" id="1.10.10.10">
    <property type="entry name" value="Winged helix-like DNA-binding domain superfamily/Winged helix DNA-binding domain"/>
    <property type="match status" value="1"/>
</dbReference>
<reference evidence="7 8" key="1">
    <citation type="submission" date="2019-09" db="EMBL/GenBank/DDBJ databases">
        <title>Genome Sequences of Streptomyces kaniharaensis ATCC 21070.</title>
        <authorList>
            <person name="Zhu W."/>
            <person name="De Crecy-Lagard V."/>
            <person name="Richards N.G."/>
        </authorList>
    </citation>
    <scope>NUCLEOTIDE SEQUENCE [LARGE SCALE GENOMIC DNA]</scope>
    <source>
        <strain evidence="7 8">SF-557</strain>
    </source>
</reference>
<dbReference type="Gene3D" id="3.40.50.2300">
    <property type="match status" value="1"/>
</dbReference>
<evidence type="ECO:0000256" key="2">
    <source>
        <dbReference type="ARBA" id="ARBA00023125"/>
    </source>
</evidence>
<feature type="domain" description="HTH luxR-type" evidence="5">
    <location>
        <begin position="142"/>
        <end position="207"/>
    </location>
</feature>
<dbReference type="PROSITE" id="PS00622">
    <property type="entry name" value="HTH_LUXR_1"/>
    <property type="match status" value="1"/>
</dbReference>
<evidence type="ECO:0000313" key="8">
    <source>
        <dbReference type="Proteomes" id="UP000450000"/>
    </source>
</evidence>
<dbReference type="GO" id="GO:0000160">
    <property type="term" value="P:phosphorelay signal transduction system"/>
    <property type="evidence" value="ECO:0007669"/>
    <property type="project" value="InterPro"/>
</dbReference>
<evidence type="ECO:0000256" key="1">
    <source>
        <dbReference type="ARBA" id="ARBA00023015"/>
    </source>
</evidence>
<keyword evidence="1" id="KW-0805">Transcription regulation</keyword>
<feature type="domain" description="Response regulatory" evidence="6">
    <location>
        <begin position="9"/>
        <end position="123"/>
    </location>
</feature>
<evidence type="ECO:0000256" key="4">
    <source>
        <dbReference type="PROSITE-ProRule" id="PRU00169"/>
    </source>
</evidence>
<evidence type="ECO:0000313" key="7">
    <source>
        <dbReference type="EMBL" id="MQS11255.1"/>
    </source>
</evidence>
<gene>
    <name evidence="7" type="ORF">F7Q99_02870</name>
</gene>
<dbReference type="EMBL" id="WBOF01000001">
    <property type="protein sequence ID" value="MQS11255.1"/>
    <property type="molecule type" value="Genomic_DNA"/>
</dbReference>
<comment type="caution">
    <text evidence="4">Lacks conserved residue(s) required for the propagation of feature annotation.</text>
</comment>
<keyword evidence="3" id="KW-0804">Transcription</keyword>
<dbReference type="SUPFAM" id="SSF46894">
    <property type="entry name" value="C-terminal effector domain of the bipartite response regulators"/>
    <property type="match status" value="1"/>
</dbReference>
<dbReference type="PRINTS" id="PR00038">
    <property type="entry name" value="HTHLUXR"/>
</dbReference>
<dbReference type="InterPro" id="IPR011006">
    <property type="entry name" value="CheY-like_superfamily"/>
</dbReference>
<dbReference type="RefSeq" id="WP_153459929.1">
    <property type="nucleotide sequence ID" value="NZ_WBOF01000001.1"/>
</dbReference>
<dbReference type="Pfam" id="PF00196">
    <property type="entry name" value="GerE"/>
    <property type="match status" value="1"/>
</dbReference>
<dbReference type="InterPro" id="IPR000792">
    <property type="entry name" value="Tscrpt_reg_LuxR_C"/>
</dbReference>
<dbReference type="CDD" id="cd06170">
    <property type="entry name" value="LuxR_C_like"/>
    <property type="match status" value="1"/>
</dbReference>
<sequence>MSPVNTRPTVLVVEGNVLLRTGLRALLSAESDLALHAAVGDVDQALEVLAGQRVDVVVYGAGESAADTERALGRLLDRGARVVVLSRQERPGEMEMYLNSGVSAYLTEDAAGECLCPVIRGLTADRERVYIMASRSGLGWMAGQRGGQLSGREREVMGLVANGLSNSDIAGRLCISPGTVKRHLRNVFVKLNAVSRIDAVNKARAAAMLVPAGHRA</sequence>
<dbReference type="InterPro" id="IPR016032">
    <property type="entry name" value="Sig_transdc_resp-reg_C-effctor"/>
</dbReference>